<organism evidence="5 6">
    <name type="scientific">Tetradesmus obliquus</name>
    <name type="common">Green alga</name>
    <name type="synonym">Acutodesmus obliquus</name>
    <dbReference type="NCBI Taxonomy" id="3088"/>
    <lineage>
        <taxon>Eukaryota</taxon>
        <taxon>Viridiplantae</taxon>
        <taxon>Chlorophyta</taxon>
        <taxon>core chlorophytes</taxon>
        <taxon>Chlorophyceae</taxon>
        <taxon>CS clade</taxon>
        <taxon>Sphaeropleales</taxon>
        <taxon>Scenedesmaceae</taxon>
        <taxon>Tetradesmus</taxon>
    </lineage>
</organism>
<dbReference type="PROSITE" id="PS51186">
    <property type="entry name" value="GNAT"/>
    <property type="match status" value="1"/>
</dbReference>
<evidence type="ECO:0000256" key="1">
    <source>
        <dbReference type="ARBA" id="ARBA00022679"/>
    </source>
</evidence>
<evidence type="ECO:0000256" key="2">
    <source>
        <dbReference type="ARBA" id="ARBA00023315"/>
    </source>
</evidence>
<reference evidence="5 6" key="1">
    <citation type="submission" date="2023-05" db="EMBL/GenBank/DDBJ databases">
        <title>A 100% complete, gapless, phased diploid assembly of the Scenedesmus obliquus UTEX 3031 genome.</title>
        <authorList>
            <person name="Biondi T.C."/>
            <person name="Hanschen E.R."/>
            <person name="Kwon T."/>
            <person name="Eng W."/>
            <person name="Kruse C.P.S."/>
            <person name="Koehler S.I."/>
            <person name="Kunde Y."/>
            <person name="Gleasner C.D."/>
            <person name="You Mak K.T."/>
            <person name="Polle J."/>
            <person name="Hovde B.T."/>
            <person name="Starkenburg S.R."/>
        </authorList>
    </citation>
    <scope>NUCLEOTIDE SEQUENCE [LARGE SCALE GENOMIC DNA]</scope>
    <source>
        <strain evidence="5 6">DOE0152z</strain>
    </source>
</reference>
<feature type="domain" description="N-acetyltransferase" evidence="4">
    <location>
        <begin position="68"/>
        <end position="214"/>
    </location>
</feature>
<dbReference type="PANTHER" id="PTHR10545:SF42">
    <property type="entry name" value="ACETYLTRANSFERASE"/>
    <property type="match status" value="1"/>
</dbReference>
<evidence type="ECO:0000259" key="4">
    <source>
        <dbReference type="PROSITE" id="PS51186"/>
    </source>
</evidence>
<dbReference type="InterPro" id="IPR000182">
    <property type="entry name" value="GNAT_dom"/>
</dbReference>
<evidence type="ECO:0000256" key="3">
    <source>
        <dbReference type="SAM" id="MobiDB-lite"/>
    </source>
</evidence>
<accession>A0ABY8ULN0</accession>
<protein>
    <recommendedName>
        <fullName evidence="4">N-acetyltransferase domain-containing protein</fullName>
    </recommendedName>
</protein>
<dbReference type="CDD" id="cd04301">
    <property type="entry name" value="NAT_SF"/>
    <property type="match status" value="1"/>
</dbReference>
<feature type="region of interest" description="Disordered" evidence="3">
    <location>
        <begin position="46"/>
        <end position="70"/>
    </location>
</feature>
<evidence type="ECO:0000313" key="6">
    <source>
        <dbReference type="Proteomes" id="UP001244341"/>
    </source>
</evidence>
<proteinExistence type="predicted"/>
<sequence length="214" mass="23764">MLATKQTFRCSSSQVRTVLRQPLLHPAVRSSRSCCKQRPAAAAAAAAQPAASGASGDDEPQQPGSTAITVRPLQASDKPRWLELFRDYIAWYKASVPEDVIELCWQRLMKGGEGNHAGLVAYQEEGGLVVGLAHVLLHRSTWCATHYCYLEDLYVDGKVRAQGVGQALIEAVYALADEKGAPKVYWQTHEQNYRARGLYDKVGRKSQFILYERK</sequence>
<name>A0ABY8ULN0_TETOB</name>
<gene>
    <name evidence="5" type="ORF">OEZ85_004608</name>
</gene>
<dbReference type="PANTHER" id="PTHR10545">
    <property type="entry name" value="DIAMINE N-ACETYLTRANSFERASE"/>
    <property type="match status" value="1"/>
</dbReference>
<dbReference type="Proteomes" id="UP001244341">
    <property type="component" value="Chromosome 14b"/>
</dbReference>
<evidence type="ECO:0000313" key="5">
    <source>
        <dbReference type="EMBL" id="WIA22289.1"/>
    </source>
</evidence>
<dbReference type="InterPro" id="IPR051016">
    <property type="entry name" value="Diverse_Substrate_AcTransf"/>
</dbReference>
<dbReference type="SUPFAM" id="SSF55729">
    <property type="entry name" value="Acyl-CoA N-acyltransferases (Nat)"/>
    <property type="match status" value="1"/>
</dbReference>
<dbReference type="InterPro" id="IPR016181">
    <property type="entry name" value="Acyl_CoA_acyltransferase"/>
</dbReference>
<dbReference type="EMBL" id="CP126221">
    <property type="protein sequence ID" value="WIA22289.1"/>
    <property type="molecule type" value="Genomic_DNA"/>
</dbReference>
<keyword evidence="2" id="KW-0012">Acyltransferase</keyword>
<keyword evidence="6" id="KW-1185">Reference proteome</keyword>
<keyword evidence="1" id="KW-0808">Transferase</keyword>
<feature type="compositionally biased region" description="Low complexity" evidence="3">
    <location>
        <begin position="46"/>
        <end position="55"/>
    </location>
</feature>
<dbReference type="Pfam" id="PF00583">
    <property type="entry name" value="Acetyltransf_1"/>
    <property type="match status" value="1"/>
</dbReference>
<dbReference type="Gene3D" id="3.40.630.30">
    <property type="match status" value="1"/>
</dbReference>